<evidence type="ECO:0000256" key="5">
    <source>
        <dbReference type="SAM" id="Phobius"/>
    </source>
</evidence>
<evidence type="ECO:0000256" key="1">
    <source>
        <dbReference type="ARBA" id="ARBA00005664"/>
    </source>
</evidence>
<evidence type="ECO:0000256" key="3">
    <source>
        <dbReference type="ARBA" id="ARBA00022679"/>
    </source>
</evidence>
<evidence type="ECO:0000313" key="7">
    <source>
        <dbReference type="Proteomes" id="UP000014074"/>
    </source>
</evidence>
<keyword evidence="3 6" id="KW-0808">Transferase</keyword>
<dbReference type="GeneID" id="19329824"/>
<dbReference type="InterPro" id="IPR029044">
    <property type="entry name" value="Nucleotide-diphossugar_trans"/>
</dbReference>
<keyword evidence="5" id="KW-0812">Transmembrane</keyword>
<dbReference type="AlphaFoldDB" id="R8BWF0"/>
<dbReference type="eggNOG" id="KOG4748">
    <property type="taxonomic scope" value="Eukaryota"/>
</dbReference>
<name>R8BWF0_PHAM7</name>
<dbReference type="FunFam" id="3.90.550.10:FF:000149">
    <property type="entry name" value="Alpha-1,6-mannosyltransferase subunit"/>
    <property type="match status" value="1"/>
</dbReference>
<dbReference type="Gene3D" id="3.90.550.10">
    <property type="entry name" value="Spore Coat Polysaccharide Biosynthesis Protein SpsA, Chain A"/>
    <property type="match status" value="1"/>
</dbReference>
<accession>R8BWF0</accession>
<dbReference type="PANTHER" id="PTHR31306">
    <property type="entry name" value="ALPHA-1,6-MANNOSYLTRANSFERASE MNN11-RELATED"/>
    <property type="match status" value="1"/>
</dbReference>
<evidence type="ECO:0000256" key="2">
    <source>
        <dbReference type="ARBA" id="ARBA00022676"/>
    </source>
</evidence>
<dbReference type="InterPro" id="IPR008630">
    <property type="entry name" value="Glyco_trans_34"/>
</dbReference>
<dbReference type="PANTHER" id="PTHR31306:SF10">
    <property type="entry name" value="ALPHA-1,6-MANNOSYLTRANSFERASE MNN11-RELATED"/>
    <property type="match status" value="1"/>
</dbReference>
<keyword evidence="7" id="KW-1185">Reference proteome</keyword>
<dbReference type="KEGG" id="tmn:UCRPA7_893"/>
<dbReference type="GO" id="GO:0006487">
    <property type="term" value="P:protein N-linked glycosylation"/>
    <property type="evidence" value="ECO:0007669"/>
    <property type="project" value="TreeGrafter"/>
</dbReference>
<sequence>MHYAYPPRKSSNPAPYLPRKSRGGLPPAIRRIRPKTIALIGLAFLAFIYLIAGRGSSRKSISVAQHVPSGNPPAVLVTVFDSGKFGAPYVEIVKENRKAYAEKHGYETFLPHVGDFDLNGAPMTWTKVVALRAALTKYPDAKYFWFLEQDALIMNPEISVENELMKPSNIENIMIRDHPVVPPDSIIKTFSHLKGQDVDLVITQDKEGLSTSSFIVRNTEWARFFFETWFDPIYRSYNFQKAETHALEHIVQWHPTILSKLALVPQRTINSYSYHAKGEQYKEGDNIVRFATCARNTPATCENEQEPYTATWRALFKSS</sequence>
<organism evidence="6 7">
    <name type="scientific">Phaeoacremonium minimum (strain UCR-PA7)</name>
    <name type="common">Esca disease fungus</name>
    <name type="synonym">Togninia minima</name>
    <dbReference type="NCBI Taxonomy" id="1286976"/>
    <lineage>
        <taxon>Eukaryota</taxon>
        <taxon>Fungi</taxon>
        <taxon>Dikarya</taxon>
        <taxon>Ascomycota</taxon>
        <taxon>Pezizomycotina</taxon>
        <taxon>Sordariomycetes</taxon>
        <taxon>Sordariomycetidae</taxon>
        <taxon>Togniniales</taxon>
        <taxon>Togniniaceae</taxon>
        <taxon>Phaeoacremonium</taxon>
    </lineage>
</organism>
<dbReference type="Proteomes" id="UP000014074">
    <property type="component" value="Unassembled WGS sequence"/>
</dbReference>
<keyword evidence="2" id="KW-0328">Glycosyltransferase</keyword>
<dbReference type="GO" id="GO:0000009">
    <property type="term" value="F:alpha-1,6-mannosyltransferase activity"/>
    <property type="evidence" value="ECO:0007669"/>
    <property type="project" value="TreeGrafter"/>
</dbReference>
<dbReference type="GO" id="GO:0000136">
    <property type="term" value="C:mannan polymerase complex"/>
    <property type="evidence" value="ECO:0007669"/>
    <property type="project" value="TreeGrafter"/>
</dbReference>
<dbReference type="Pfam" id="PF05637">
    <property type="entry name" value="Glyco_transf_34"/>
    <property type="match status" value="1"/>
</dbReference>
<comment type="similarity">
    <text evidence="1">Belongs to the glycosyltransferase 34 family.</text>
</comment>
<evidence type="ECO:0000313" key="6">
    <source>
        <dbReference type="EMBL" id="EOO03667.1"/>
    </source>
</evidence>
<gene>
    <name evidence="6" type="ORF">UCRPA7_893</name>
</gene>
<proteinExistence type="inferred from homology"/>
<dbReference type="RefSeq" id="XP_007911675.1">
    <property type="nucleotide sequence ID" value="XM_007913484.1"/>
</dbReference>
<reference evidence="7" key="1">
    <citation type="journal article" date="2013" name="Genome Announc.">
        <title>Draft genome sequence of the ascomycete Phaeoacremonium aleophilum strain UCR-PA7, a causal agent of the esca disease complex in grapevines.</title>
        <authorList>
            <person name="Blanco-Ulate B."/>
            <person name="Rolshausen P."/>
            <person name="Cantu D."/>
        </authorList>
    </citation>
    <scope>NUCLEOTIDE SEQUENCE [LARGE SCALE GENOMIC DNA]</scope>
    <source>
        <strain evidence="7">UCR-PA7</strain>
    </source>
</reference>
<protein>
    <submittedName>
        <fullName evidence="6">Putative glycosyltransferase family 34 protein</fullName>
    </submittedName>
</protein>
<dbReference type="HOGENOM" id="CLU_021434_2_1_1"/>
<dbReference type="OrthoDB" id="205108at2759"/>
<feature type="transmembrane region" description="Helical" evidence="5">
    <location>
        <begin position="36"/>
        <end position="52"/>
    </location>
</feature>
<feature type="region of interest" description="Disordered" evidence="4">
    <location>
        <begin position="1"/>
        <end position="22"/>
    </location>
</feature>
<keyword evidence="5" id="KW-1133">Transmembrane helix</keyword>
<evidence type="ECO:0000256" key="4">
    <source>
        <dbReference type="SAM" id="MobiDB-lite"/>
    </source>
</evidence>
<keyword evidence="5" id="KW-0472">Membrane</keyword>
<dbReference type="EMBL" id="KB932817">
    <property type="protein sequence ID" value="EOO03667.1"/>
    <property type="molecule type" value="Genomic_DNA"/>
</dbReference>